<dbReference type="FunFam" id="4.10.1100.10:FF:000001">
    <property type="entry name" value="Squamosa promoter-binding-like protein 14"/>
    <property type="match status" value="1"/>
</dbReference>
<dbReference type="PANTHER" id="PTHR31251:SF208">
    <property type="entry name" value="SQUAMOSA PROMOTER-BINDING-LIKE PROTEIN 18"/>
    <property type="match status" value="1"/>
</dbReference>
<name>A0AA35YQ49_LACSI</name>
<evidence type="ECO:0000256" key="1">
    <source>
        <dbReference type="ARBA" id="ARBA00004123"/>
    </source>
</evidence>
<evidence type="ECO:0000313" key="13">
    <source>
        <dbReference type="EMBL" id="CAI9278183.1"/>
    </source>
</evidence>
<feature type="compositionally biased region" description="Polar residues" evidence="11">
    <location>
        <begin position="366"/>
        <end position="381"/>
    </location>
</feature>
<evidence type="ECO:0000256" key="5">
    <source>
        <dbReference type="ARBA" id="ARBA00023015"/>
    </source>
</evidence>
<proteinExistence type="predicted"/>
<comment type="subcellular location">
    <subcellularLocation>
        <location evidence="1">Nucleus</location>
    </subcellularLocation>
</comment>
<evidence type="ECO:0000313" key="14">
    <source>
        <dbReference type="Proteomes" id="UP001177003"/>
    </source>
</evidence>
<evidence type="ECO:0000256" key="4">
    <source>
        <dbReference type="ARBA" id="ARBA00022833"/>
    </source>
</evidence>
<keyword evidence="6" id="KW-0238">DNA-binding</keyword>
<protein>
    <recommendedName>
        <fullName evidence="12">SBP-type domain-containing protein</fullName>
    </recommendedName>
</protein>
<dbReference type="PROSITE" id="PS51141">
    <property type="entry name" value="ZF_SBP"/>
    <property type="match status" value="1"/>
</dbReference>
<evidence type="ECO:0000256" key="11">
    <source>
        <dbReference type="SAM" id="MobiDB-lite"/>
    </source>
</evidence>
<accession>A0AA35YQ49</accession>
<dbReference type="Pfam" id="PF03110">
    <property type="entry name" value="SBP"/>
    <property type="match status" value="1"/>
</dbReference>
<keyword evidence="8" id="KW-0539">Nucleus</keyword>
<dbReference type="EMBL" id="OX465080">
    <property type="protein sequence ID" value="CAI9278183.1"/>
    <property type="molecule type" value="Genomic_DNA"/>
</dbReference>
<gene>
    <name evidence="13" type="ORF">LSALG_LOCUS18068</name>
</gene>
<evidence type="ECO:0000259" key="12">
    <source>
        <dbReference type="PROSITE" id="PS51141"/>
    </source>
</evidence>
<dbReference type="InterPro" id="IPR004333">
    <property type="entry name" value="SBP_dom"/>
</dbReference>
<keyword evidence="3 10" id="KW-0863">Zinc-finger</keyword>
<dbReference type="Proteomes" id="UP001177003">
    <property type="component" value="Chromosome 4"/>
</dbReference>
<reference evidence="13" key="1">
    <citation type="submission" date="2023-04" db="EMBL/GenBank/DDBJ databases">
        <authorList>
            <person name="Vijverberg K."/>
            <person name="Xiong W."/>
            <person name="Schranz E."/>
        </authorList>
    </citation>
    <scope>NUCLEOTIDE SEQUENCE</scope>
</reference>
<comment type="function">
    <text evidence="9">Probable transcriptional factor. Binds to the promoter of the SQUAMOSA gene.</text>
</comment>
<evidence type="ECO:0000256" key="6">
    <source>
        <dbReference type="ARBA" id="ARBA00023125"/>
    </source>
</evidence>
<evidence type="ECO:0000256" key="7">
    <source>
        <dbReference type="ARBA" id="ARBA00023163"/>
    </source>
</evidence>
<dbReference type="AlphaFoldDB" id="A0AA35YQ49"/>
<feature type="domain" description="SBP-type" evidence="12">
    <location>
        <begin position="120"/>
        <end position="197"/>
    </location>
</feature>
<evidence type="ECO:0000256" key="3">
    <source>
        <dbReference type="ARBA" id="ARBA00022771"/>
    </source>
</evidence>
<feature type="region of interest" description="Disordered" evidence="11">
    <location>
        <begin position="357"/>
        <end position="381"/>
    </location>
</feature>
<dbReference type="SUPFAM" id="SSF103612">
    <property type="entry name" value="SBT domain"/>
    <property type="match status" value="1"/>
</dbReference>
<evidence type="ECO:0000256" key="9">
    <source>
        <dbReference type="ARBA" id="ARBA00056472"/>
    </source>
</evidence>
<keyword evidence="14" id="KW-1185">Reference proteome</keyword>
<keyword evidence="7" id="KW-0804">Transcription</keyword>
<evidence type="ECO:0000256" key="8">
    <source>
        <dbReference type="ARBA" id="ARBA00023242"/>
    </source>
</evidence>
<dbReference type="Gene3D" id="4.10.1100.10">
    <property type="entry name" value="Transcription factor, SBP-box domain"/>
    <property type="match status" value="1"/>
</dbReference>
<keyword evidence="4" id="KW-0862">Zinc</keyword>
<dbReference type="GO" id="GO:0003677">
    <property type="term" value="F:DNA binding"/>
    <property type="evidence" value="ECO:0007669"/>
    <property type="project" value="UniProtKB-KW"/>
</dbReference>
<dbReference type="GO" id="GO:0008270">
    <property type="term" value="F:zinc ion binding"/>
    <property type="evidence" value="ECO:0007669"/>
    <property type="project" value="UniProtKB-KW"/>
</dbReference>
<keyword evidence="2" id="KW-0479">Metal-binding</keyword>
<evidence type="ECO:0000256" key="10">
    <source>
        <dbReference type="PROSITE-ProRule" id="PRU00470"/>
    </source>
</evidence>
<dbReference type="GO" id="GO:0005634">
    <property type="term" value="C:nucleus"/>
    <property type="evidence" value="ECO:0007669"/>
    <property type="project" value="UniProtKB-SubCell"/>
</dbReference>
<dbReference type="InterPro" id="IPR044817">
    <property type="entry name" value="SBP-like"/>
</dbReference>
<keyword evidence="5" id="KW-0805">Transcription regulation</keyword>
<dbReference type="InterPro" id="IPR036893">
    <property type="entry name" value="SBP_sf"/>
</dbReference>
<dbReference type="PANTHER" id="PTHR31251">
    <property type="entry name" value="SQUAMOSA PROMOTER-BINDING-LIKE PROTEIN 4"/>
    <property type="match status" value="1"/>
</dbReference>
<sequence length="381" mass="42684">MLILFSCLATKEFQVLMFFIHISLSTLRFVASYRSSWWGDFFDVVRDLITVGIEVEQSIHHSGLSLPLLSPLLASLWQRFQLHHSYQSLRLELEGFILPMMEFSSSSKRAKTPAASNNISVSCLVDGCNADLGQCREYHRRHKVCELHSKSPKVTIAGREQRFCQQCSRFHSLAEFDEGKRSCRKRLDGHNRRRRKPQSDSISKTTATFLSSQQGMSRILSFNSTQIHLSSVVGSARTTGIRPDNHTIGPFNNQPPLNYLTRSLPTPSAHNGVGGDNHFNFFQHRSLPLPVSSTQLNRGAGHSRALSLLSSSPQAHQTPAIMPPISSGISQYGFAQLEMHNETMLTESSGTTLQFQGMFNDDHGDSSSSGIKQQTLSFRWD</sequence>
<evidence type="ECO:0000256" key="2">
    <source>
        <dbReference type="ARBA" id="ARBA00022723"/>
    </source>
</evidence>
<organism evidence="13 14">
    <name type="scientific">Lactuca saligna</name>
    <name type="common">Willowleaf lettuce</name>
    <dbReference type="NCBI Taxonomy" id="75948"/>
    <lineage>
        <taxon>Eukaryota</taxon>
        <taxon>Viridiplantae</taxon>
        <taxon>Streptophyta</taxon>
        <taxon>Embryophyta</taxon>
        <taxon>Tracheophyta</taxon>
        <taxon>Spermatophyta</taxon>
        <taxon>Magnoliopsida</taxon>
        <taxon>eudicotyledons</taxon>
        <taxon>Gunneridae</taxon>
        <taxon>Pentapetalae</taxon>
        <taxon>asterids</taxon>
        <taxon>campanulids</taxon>
        <taxon>Asterales</taxon>
        <taxon>Asteraceae</taxon>
        <taxon>Cichorioideae</taxon>
        <taxon>Cichorieae</taxon>
        <taxon>Lactucinae</taxon>
        <taxon>Lactuca</taxon>
    </lineage>
</organism>